<feature type="compositionally biased region" description="Basic and acidic residues" evidence="1">
    <location>
        <begin position="148"/>
        <end position="165"/>
    </location>
</feature>
<organism evidence="2 3">
    <name type="scientific">Cylindrodendrum hubeiense</name>
    <dbReference type="NCBI Taxonomy" id="595255"/>
    <lineage>
        <taxon>Eukaryota</taxon>
        <taxon>Fungi</taxon>
        <taxon>Dikarya</taxon>
        <taxon>Ascomycota</taxon>
        <taxon>Pezizomycotina</taxon>
        <taxon>Sordariomycetes</taxon>
        <taxon>Hypocreomycetidae</taxon>
        <taxon>Hypocreales</taxon>
        <taxon>Nectriaceae</taxon>
        <taxon>Cylindrodendrum</taxon>
    </lineage>
</organism>
<evidence type="ECO:0000256" key="1">
    <source>
        <dbReference type="SAM" id="MobiDB-lite"/>
    </source>
</evidence>
<dbReference type="OrthoDB" id="5106269at2759"/>
<comment type="caution">
    <text evidence="2">The sequence shown here is derived from an EMBL/GenBank/DDBJ whole genome shotgun (WGS) entry which is preliminary data.</text>
</comment>
<sequence>MHQDALLEMTQMFLERDGNGARFWPDDPTSPEYRGLKYSTHCRDIKRGITQLFWRLSQQNPSLRPQRLSNPSQQAVPTSHPLDPSGVVQLDTVRTARERGQSPEDPIDVDGQPLPITPSTASVPVITHSNATSSTTGPPPTQSVSQLHTERSIDESRMQGTRERSSTLGPAPMANGPSDGLSSSGEAITSAESGRNGKRPATQFEGYQKPPEAKRSRQHQHSPVESGGRRADVDPWAEFTTGSWFSPSRNRKQTHREGYITGVAFLEATASDGEGDDGSSPTSHLRTPPPNPRQGTVDTVGRHNGDFLVQNVVSIEDSEERRPATPPAPRERDLEPLDTFAPEHEVEDDPLPLPDQVPEPRLESSRERELSLQSDPSPGNAHEHAPGNAPEPGAKHTIDYGVNSQPSKQRQKPVNLIFSAMTSRDTNETLNLQGGFLRRSLQNLLEELPIRGRFLGLSFMLKTPKMTFKDNVSLGDEEKFENLKIRFQEKVAAACRGRQMSGGLRFEISIEPHWVDGNIVEEVPIF</sequence>
<evidence type="ECO:0000313" key="3">
    <source>
        <dbReference type="Proteomes" id="UP000722485"/>
    </source>
</evidence>
<dbReference type="AlphaFoldDB" id="A0A9P5LF88"/>
<feature type="compositionally biased region" description="Basic and acidic residues" evidence="1">
    <location>
        <begin position="358"/>
        <end position="370"/>
    </location>
</feature>
<name>A0A9P5LF88_9HYPO</name>
<feature type="region of interest" description="Disordered" evidence="1">
    <location>
        <begin position="61"/>
        <end position="411"/>
    </location>
</feature>
<reference evidence="2" key="1">
    <citation type="submission" date="2020-03" db="EMBL/GenBank/DDBJ databases">
        <title>Draft Genome Sequence of Cylindrodendrum hubeiense.</title>
        <authorList>
            <person name="Buettner E."/>
            <person name="Kellner H."/>
        </authorList>
    </citation>
    <scope>NUCLEOTIDE SEQUENCE</scope>
    <source>
        <strain evidence="2">IHI 201604</strain>
    </source>
</reference>
<feature type="compositionally biased region" description="Polar residues" evidence="1">
    <location>
        <begin position="117"/>
        <end position="131"/>
    </location>
</feature>
<protein>
    <submittedName>
        <fullName evidence="2">Uncharacterized protein</fullName>
    </submittedName>
</protein>
<dbReference type="Proteomes" id="UP000722485">
    <property type="component" value="Unassembled WGS sequence"/>
</dbReference>
<feature type="compositionally biased region" description="Polar residues" evidence="1">
    <location>
        <begin position="180"/>
        <end position="193"/>
    </location>
</feature>
<proteinExistence type="predicted"/>
<feature type="compositionally biased region" description="Polar residues" evidence="1">
    <location>
        <begin position="61"/>
        <end position="77"/>
    </location>
</feature>
<dbReference type="EMBL" id="JAANBB010000169">
    <property type="protein sequence ID" value="KAF7547736.1"/>
    <property type="molecule type" value="Genomic_DNA"/>
</dbReference>
<accession>A0A9P5LF88</accession>
<keyword evidence="3" id="KW-1185">Reference proteome</keyword>
<gene>
    <name evidence="2" type="ORF">G7Z17_g7514</name>
</gene>
<feature type="compositionally biased region" description="Basic and acidic residues" evidence="1">
    <location>
        <begin position="319"/>
        <end position="335"/>
    </location>
</feature>
<evidence type="ECO:0000313" key="2">
    <source>
        <dbReference type="EMBL" id="KAF7547736.1"/>
    </source>
</evidence>